<evidence type="ECO:0000256" key="2">
    <source>
        <dbReference type="ARBA" id="ARBA00004271"/>
    </source>
</evidence>
<feature type="binding site" evidence="14">
    <location>
        <position position="156"/>
    </location>
    <ligand>
        <name>Mn(2+)</name>
        <dbReference type="ChEBI" id="CHEBI:29035"/>
    </ligand>
</feature>
<evidence type="ECO:0000256" key="15">
    <source>
        <dbReference type="PIRSR" id="PIRSR601929-3"/>
    </source>
</evidence>
<comment type="caution">
    <text evidence="18">The sequence shown here is derived from an EMBL/GenBank/DDBJ whole genome shotgun (WGS) entry which is preliminary data.</text>
</comment>
<evidence type="ECO:0000256" key="12">
    <source>
        <dbReference type="ARBA" id="ARBA00064720"/>
    </source>
</evidence>
<comment type="catalytic activity">
    <reaction evidence="10">
        <text>2 superoxide + 2 H(+) = H2O2 + O2</text>
        <dbReference type="Rhea" id="RHEA:20696"/>
        <dbReference type="ChEBI" id="CHEBI:15378"/>
        <dbReference type="ChEBI" id="CHEBI:15379"/>
        <dbReference type="ChEBI" id="CHEBI:16240"/>
        <dbReference type="ChEBI" id="CHEBI:18421"/>
        <dbReference type="EC" id="1.15.1.1"/>
    </reaction>
</comment>
<feature type="binding site" evidence="14">
    <location>
        <position position="105"/>
    </location>
    <ligand>
        <name>Mn(2+)</name>
        <dbReference type="ChEBI" id="CHEBI:29035"/>
    </ligand>
</feature>
<keyword evidence="6 13" id="KW-0479">Metal-binding</keyword>
<dbReference type="SMART" id="SM00835">
    <property type="entry name" value="Cupin_1"/>
    <property type="match status" value="1"/>
</dbReference>
<dbReference type="Proteomes" id="UP000249390">
    <property type="component" value="Unassembled WGS sequence"/>
</dbReference>
<organism evidence="18 19">
    <name type="scientific">Cuscuta australis</name>
    <dbReference type="NCBI Taxonomy" id="267555"/>
    <lineage>
        <taxon>Eukaryota</taxon>
        <taxon>Viridiplantae</taxon>
        <taxon>Streptophyta</taxon>
        <taxon>Embryophyta</taxon>
        <taxon>Tracheophyta</taxon>
        <taxon>Spermatophyta</taxon>
        <taxon>Magnoliopsida</taxon>
        <taxon>eudicotyledons</taxon>
        <taxon>Gunneridae</taxon>
        <taxon>Pentapetalae</taxon>
        <taxon>asterids</taxon>
        <taxon>lamiids</taxon>
        <taxon>Solanales</taxon>
        <taxon>Convolvulaceae</taxon>
        <taxon>Cuscuteae</taxon>
        <taxon>Cuscuta</taxon>
        <taxon>Cuscuta subgen. Grammica</taxon>
        <taxon>Cuscuta sect. Cleistogrammica</taxon>
    </lineage>
</organism>
<dbReference type="FunFam" id="2.60.120.10:FF:000025">
    <property type="entry name" value="germin-like protein subfamily 2 member 1"/>
    <property type="match status" value="1"/>
</dbReference>
<dbReference type="PANTHER" id="PTHR31238">
    <property type="entry name" value="GERMIN-LIKE PROTEIN SUBFAMILY 3 MEMBER 3"/>
    <property type="match status" value="1"/>
</dbReference>
<evidence type="ECO:0000256" key="10">
    <source>
        <dbReference type="ARBA" id="ARBA00049204"/>
    </source>
</evidence>
<dbReference type="GO" id="GO:0030145">
    <property type="term" value="F:manganese ion binding"/>
    <property type="evidence" value="ECO:0007669"/>
    <property type="project" value="UniProtKB-UniRule"/>
</dbReference>
<keyword evidence="9 13" id="KW-0464">Manganese</keyword>
<evidence type="ECO:0000256" key="5">
    <source>
        <dbReference type="ARBA" id="ARBA00022525"/>
    </source>
</evidence>
<evidence type="ECO:0000313" key="19">
    <source>
        <dbReference type="Proteomes" id="UP000249390"/>
    </source>
</evidence>
<dbReference type="PRINTS" id="PR00325">
    <property type="entry name" value="GERMIN"/>
</dbReference>
<accession>A0A328DN35</accession>
<evidence type="ECO:0000313" key="18">
    <source>
        <dbReference type="EMBL" id="RAL45719.1"/>
    </source>
</evidence>
<dbReference type="GO" id="GO:0048046">
    <property type="term" value="C:apoplast"/>
    <property type="evidence" value="ECO:0007669"/>
    <property type="project" value="UniProtKB-SubCell"/>
</dbReference>
<dbReference type="AlphaFoldDB" id="A0A328DN35"/>
<dbReference type="Pfam" id="PF00190">
    <property type="entry name" value="Cupin_1"/>
    <property type="match status" value="1"/>
</dbReference>
<protein>
    <recommendedName>
        <fullName evidence="16">Germin-like protein</fullName>
    </recommendedName>
</protein>
<evidence type="ECO:0000256" key="4">
    <source>
        <dbReference type="ARBA" id="ARBA00022523"/>
    </source>
</evidence>
<dbReference type="GO" id="GO:0009506">
    <property type="term" value="C:plasmodesma"/>
    <property type="evidence" value="ECO:0007669"/>
    <property type="project" value="UniProtKB-ARBA"/>
</dbReference>
<comment type="cofactor">
    <cofactor evidence="1">
        <name>Mn(2+)</name>
        <dbReference type="ChEBI" id="CHEBI:29035"/>
    </cofactor>
</comment>
<evidence type="ECO:0000256" key="11">
    <source>
        <dbReference type="ARBA" id="ARBA00058969"/>
    </source>
</evidence>
<dbReference type="InterPro" id="IPR001929">
    <property type="entry name" value="Germin"/>
</dbReference>
<comment type="function">
    <text evidence="11">May interact with bacterial adhesins thereby protecting the reproductive tissues from microbial attack. Has no oxalate oxidase activity.</text>
</comment>
<comment type="similarity">
    <text evidence="3 16">Belongs to the germin family.</text>
</comment>
<feature type="binding site" evidence="14">
    <location>
        <position position="110"/>
    </location>
    <ligand>
        <name>Mn(2+)</name>
        <dbReference type="ChEBI" id="CHEBI:29035"/>
    </ligand>
</feature>
<evidence type="ECO:0000256" key="8">
    <source>
        <dbReference type="ARBA" id="ARBA00023157"/>
    </source>
</evidence>
<dbReference type="InterPro" id="IPR006045">
    <property type="entry name" value="Cupin_1"/>
</dbReference>
<comment type="subcellular location">
    <subcellularLocation>
        <location evidence="2 16">Secreted</location>
        <location evidence="2 16">Extracellular space</location>
        <location evidence="2 16">Apoplast</location>
    </subcellularLocation>
</comment>
<dbReference type="EMBL" id="NQVE01000129">
    <property type="protein sequence ID" value="RAL45719.1"/>
    <property type="molecule type" value="Genomic_DNA"/>
</dbReference>
<keyword evidence="5 16" id="KW-0964">Secreted</keyword>
<dbReference type="GO" id="GO:2000280">
    <property type="term" value="P:regulation of root development"/>
    <property type="evidence" value="ECO:0007669"/>
    <property type="project" value="UniProtKB-ARBA"/>
</dbReference>
<dbReference type="SUPFAM" id="SSF51182">
    <property type="entry name" value="RmlC-like cupins"/>
    <property type="match status" value="1"/>
</dbReference>
<feature type="binding site" evidence="13">
    <location>
        <position position="110"/>
    </location>
    <ligand>
        <name>oxalate</name>
        <dbReference type="ChEBI" id="CHEBI:30623"/>
    </ligand>
</feature>
<gene>
    <name evidence="18" type="ORF">DM860_009583</name>
</gene>
<feature type="disulfide bond" evidence="15">
    <location>
        <begin position="26"/>
        <end position="41"/>
    </location>
</feature>
<feature type="chain" id="PRO_5019620182" description="Germin-like protein" evidence="16">
    <location>
        <begin position="17"/>
        <end position="217"/>
    </location>
</feature>
<dbReference type="Gene3D" id="2.60.120.10">
    <property type="entry name" value="Jelly Rolls"/>
    <property type="match status" value="1"/>
</dbReference>
<evidence type="ECO:0000259" key="17">
    <source>
        <dbReference type="SMART" id="SM00835"/>
    </source>
</evidence>
<evidence type="ECO:0000256" key="6">
    <source>
        <dbReference type="ARBA" id="ARBA00022723"/>
    </source>
</evidence>
<keyword evidence="8 15" id="KW-1015">Disulfide bond</keyword>
<proteinExistence type="inferred from homology"/>
<evidence type="ECO:0000256" key="1">
    <source>
        <dbReference type="ARBA" id="ARBA00001936"/>
    </source>
</evidence>
<comment type="subunit">
    <text evidence="12">Monomer. In the absence of manganese, it forms tetrameric and pentameric forms which show superoxide dismutase activity.</text>
</comment>
<keyword evidence="4 16" id="KW-0052">Apoplast</keyword>
<feature type="domain" description="Cupin type-1" evidence="17">
    <location>
        <begin position="55"/>
        <end position="210"/>
    </location>
</feature>
<feature type="binding site" evidence="13">
    <location>
        <position position="105"/>
    </location>
    <ligand>
        <name>oxalate</name>
        <dbReference type="ChEBI" id="CHEBI:30623"/>
    </ligand>
</feature>
<evidence type="ECO:0000256" key="13">
    <source>
        <dbReference type="PIRSR" id="PIRSR601929-1"/>
    </source>
</evidence>
<keyword evidence="7 16" id="KW-0732">Signal</keyword>
<dbReference type="CDD" id="cd02241">
    <property type="entry name" value="cupin_OxOx"/>
    <property type="match status" value="1"/>
</dbReference>
<evidence type="ECO:0000256" key="9">
    <source>
        <dbReference type="ARBA" id="ARBA00023211"/>
    </source>
</evidence>
<dbReference type="InterPro" id="IPR011051">
    <property type="entry name" value="RmlC_Cupin_sf"/>
</dbReference>
<feature type="binding site" evidence="14">
    <location>
        <position position="103"/>
    </location>
    <ligand>
        <name>Mn(2+)</name>
        <dbReference type="ChEBI" id="CHEBI:29035"/>
    </ligand>
</feature>
<evidence type="ECO:0000256" key="3">
    <source>
        <dbReference type="ARBA" id="ARBA00007456"/>
    </source>
</evidence>
<keyword evidence="19" id="KW-1185">Reference proteome</keyword>
<name>A0A328DN35_9ASTE</name>
<dbReference type="GO" id="GO:0004784">
    <property type="term" value="F:superoxide dismutase activity"/>
    <property type="evidence" value="ECO:0007669"/>
    <property type="project" value="UniProtKB-EC"/>
</dbReference>
<sequence>MAAILLLALVVTLANAYDPSPLQDFCVYDNTSTVLVNGLACKDRNKVTSDDFFTSGLDRSTAAAAFPNSTFSAASVREIPGLNTLGLTLVRNDYLPGTAIPPHIHNRATELALVLKGNITLGFVSADPATGYKTNRVYSKNCTVGDVFVVPQGLVHFGMVSSDGDATTITAFNSQSPGFNFVAAQVFGKGLSLPKDFLAKSFQVTDQIIEEIQNHFE</sequence>
<dbReference type="InterPro" id="IPR014710">
    <property type="entry name" value="RmlC-like_jellyroll"/>
</dbReference>
<dbReference type="GO" id="GO:0010497">
    <property type="term" value="P:plasmodesmata-mediated intercellular transport"/>
    <property type="evidence" value="ECO:0007669"/>
    <property type="project" value="UniProtKB-ARBA"/>
</dbReference>
<evidence type="ECO:0000256" key="14">
    <source>
        <dbReference type="PIRSR" id="PIRSR601929-2"/>
    </source>
</evidence>
<feature type="signal peptide" evidence="16">
    <location>
        <begin position="1"/>
        <end position="16"/>
    </location>
</feature>
<evidence type="ECO:0000256" key="16">
    <source>
        <dbReference type="RuleBase" id="RU366015"/>
    </source>
</evidence>
<reference evidence="18 19" key="1">
    <citation type="submission" date="2018-06" db="EMBL/GenBank/DDBJ databases">
        <title>The Genome of Cuscuta australis (Dodder) Provides Insight into the Evolution of Plant Parasitism.</title>
        <authorList>
            <person name="Liu H."/>
        </authorList>
    </citation>
    <scope>NUCLEOTIDE SEQUENCE [LARGE SCALE GENOMIC DNA]</scope>
    <source>
        <strain evidence="19">cv. Yunnan</strain>
        <tissue evidence="18">Vines</tissue>
    </source>
</reference>
<evidence type="ECO:0000256" key="7">
    <source>
        <dbReference type="ARBA" id="ARBA00022729"/>
    </source>
</evidence>